<proteinExistence type="predicted"/>
<reference evidence="1" key="1">
    <citation type="journal article" date="2014" name="Front. Microbiol.">
        <title>High frequency of phylogenetically diverse reductive dehalogenase-homologous genes in deep subseafloor sedimentary metagenomes.</title>
        <authorList>
            <person name="Kawai M."/>
            <person name="Futagami T."/>
            <person name="Toyoda A."/>
            <person name="Takaki Y."/>
            <person name="Nishi S."/>
            <person name="Hori S."/>
            <person name="Arai W."/>
            <person name="Tsubouchi T."/>
            <person name="Morono Y."/>
            <person name="Uchiyama I."/>
            <person name="Ito T."/>
            <person name="Fujiyama A."/>
            <person name="Inagaki F."/>
            <person name="Takami H."/>
        </authorList>
    </citation>
    <scope>NUCLEOTIDE SEQUENCE</scope>
    <source>
        <strain evidence="1">Expedition CK06-06</strain>
    </source>
</reference>
<dbReference type="AlphaFoldDB" id="X1MQK3"/>
<name>X1MQK3_9ZZZZ</name>
<protein>
    <submittedName>
        <fullName evidence="1">Uncharacterized protein</fullName>
    </submittedName>
</protein>
<accession>X1MQK3</accession>
<sequence>MPQKGQRGLTFRAKFIEGIEEFIDKHPELGWTSVPEAVRHAWINFAAEYEEK</sequence>
<comment type="caution">
    <text evidence="1">The sequence shown here is derived from an EMBL/GenBank/DDBJ whole genome shotgun (WGS) entry which is preliminary data.</text>
</comment>
<dbReference type="EMBL" id="BARV01004896">
    <property type="protein sequence ID" value="GAI08654.1"/>
    <property type="molecule type" value="Genomic_DNA"/>
</dbReference>
<evidence type="ECO:0000313" key="1">
    <source>
        <dbReference type="EMBL" id="GAI08654.1"/>
    </source>
</evidence>
<gene>
    <name evidence="1" type="ORF">S06H3_10537</name>
</gene>
<organism evidence="1">
    <name type="scientific">marine sediment metagenome</name>
    <dbReference type="NCBI Taxonomy" id="412755"/>
    <lineage>
        <taxon>unclassified sequences</taxon>
        <taxon>metagenomes</taxon>
        <taxon>ecological metagenomes</taxon>
    </lineage>
</organism>